<protein>
    <submittedName>
        <fullName evidence="1">Uncharacterized protein</fullName>
    </submittedName>
</protein>
<dbReference type="EMBL" id="CM042051">
    <property type="protein sequence ID" value="KAI3728094.1"/>
    <property type="molecule type" value="Genomic_DNA"/>
</dbReference>
<accession>A0ACB9C1L8</accession>
<name>A0ACB9C1L8_ARCLA</name>
<reference evidence="2" key="1">
    <citation type="journal article" date="2022" name="Mol. Ecol. Resour.">
        <title>The genomes of chicory, endive, great burdock and yacon provide insights into Asteraceae palaeo-polyploidization history and plant inulin production.</title>
        <authorList>
            <person name="Fan W."/>
            <person name="Wang S."/>
            <person name="Wang H."/>
            <person name="Wang A."/>
            <person name="Jiang F."/>
            <person name="Liu H."/>
            <person name="Zhao H."/>
            <person name="Xu D."/>
            <person name="Zhang Y."/>
        </authorList>
    </citation>
    <scope>NUCLEOTIDE SEQUENCE [LARGE SCALE GENOMIC DNA]</scope>
    <source>
        <strain evidence="2">cv. Niubang</strain>
    </source>
</reference>
<keyword evidence="2" id="KW-1185">Reference proteome</keyword>
<evidence type="ECO:0000313" key="2">
    <source>
        <dbReference type="Proteomes" id="UP001055879"/>
    </source>
</evidence>
<reference evidence="1 2" key="2">
    <citation type="journal article" date="2022" name="Mol. Ecol. Resour.">
        <title>The genomes of chicory, endive, great burdock and yacon provide insights into Asteraceae paleo-polyploidization history and plant inulin production.</title>
        <authorList>
            <person name="Fan W."/>
            <person name="Wang S."/>
            <person name="Wang H."/>
            <person name="Wang A."/>
            <person name="Jiang F."/>
            <person name="Liu H."/>
            <person name="Zhao H."/>
            <person name="Xu D."/>
            <person name="Zhang Y."/>
        </authorList>
    </citation>
    <scope>NUCLEOTIDE SEQUENCE [LARGE SCALE GENOMIC DNA]</scope>
    <source>
        <strain evidence="2">cv. Niubang</strain>
    </source>
</reference>
<evidence type="ECO:0000313" key="1">
    <source>
        <dbReference type="EMBL" id="KAI3728094.1"/>
    </source>
</evidence>
<comment type="caution">
    <text evidence="1">The sequence shown here is derived from an EMBL/GenBank/DDBJ whole genome shotgun (WGS) entry which is preliminary data.</text>
</comment>
<gene>
    <name evidence="1" type="ORF">L6452_16723</name>
</gene>
<proteinExistence type="predicted"/>
<sequence>MLHIQVTVRIWSENRDTRRSKMDDGRKKFTMIGMAVVFVTAAVIAAVIGLQRYYGSDDVDSDGSISTTNKAVDSLCQHTDYKRSCHMSLSHANNTDDPKELVKVAFKSAVTEVQSAIDRSSTLKEVAKDPRASKALDLCKELLNISIDDLKRSFIKLENFDLARMEEYVGDLKSWLTGSLTYQETCREGFKNTTGETGQKMKKLLKLGGRLTSNVLAMVNSIIETLGEVQFTGVSRRLLDKGPNDGWWVSGERRLLLAADPKTLRPNAVVAQDGSGTFKTIMDAVRTAPKKGTRPFVILIKQGIYKEHVDIPRRVNNVVLIGEGPTVTIITGNKNFVDGVATYRTATVAVNGDGFMAKDIGFENTAGPQKHQAVALRISSDLAILHNCAIDGYQDTLYAHSYRQFYRQCNITGTIDFIFGNGAAVFQDCKIIVKKPLANQACMVTAQGRKDHNSKGALILQGCNITADKEFLAARPMPRSYLGRPWKAYSRTIIMQSFIDRNIAPEGWAPWVGTFGLDTCYYSEFHNRGPGANTRRRVTWKGIKKMSLKEADSYTPGKYIQGDIWIKASGVPYDPGMMSV</sequence>
<organism evidence="1 2">
    <name type="scientific">Arctium lappa</name>
    <name type="common">Greater burdock</name>
    <name type="synonym">Lappa major</name>
    <dbReference type="NCBI Taxonomy" id="4217"/>
    <lineage>
        <taxon>Eukaryota</taxon>
        <taxon>Viridiplantae</taxon>
        <taxon>Streptophyta</taxon>
        <taxon>Embryophyta</taxon>
        <taxon>Tracheophyta</taxon>
        <taxon>Spermatophyta</taxon>
        <taxon>Magnoliopsida</taxon>
        <taxon>eudicotyledons</taxon>
        <taxon>Gunneridae</taxon>
        <taxon>Pentapetalae</taxon>
        <taxon>asterids</taxon>
        <taxon>campanulids</taxon>
        <taxon>Asterales</taxon>
        <taxon>Asteraceae</taxon>
        <taxon>Carduoideae</taxon>
        <taxon>Cardueae</taxon>
        <taxon>Arctiinae</taxon>
        <taxon>Arctium</taxon>
    </lineage>
</organism>
<dbReference type="Proteomes" id="UP001055879">
    <property type="component" value="Linkage Group LG05"/>
</dbReference>